<dbReference type="Proteomes" id="UP001437460">
    <property type="component" value="Unassembled WGS sequence"/>
</dbReference>
<dbReference type="PANTHER" id="PTHR32182">
    <property type="entry name" value="DNA REPLICATION AND REPAIR PROTEIN RECF"/>
    <property type="match status" value="1"/>
</dbReference>
<dbReference type="PANTHER" id="PTHR32182:SF0">
    <property type="entry name" value="DNA REPLICATION AND REPAIR PROTEIN RECF"/>
    <property type="match status" value="1"/>
</dbReference>
<evidence type="ECO:0000256" key="1">
    <source>
        <dbReference type="SAM" id="Coils"/>
    </source>
</evidence>
<dbReference type="Gene3D" id="3.40.50.300">
    <property type="entry name" value="P-loop containing nucleotide triphosphate hydrolases"/>
    <property type="match status" value="1"/>
</dbReference>
<dbReference type="SUPFAM" id="SSF52540">
    <property type="entry name" value="P-loop containing nucleoside triphosphate hydrolases"/>
    <property type="match status" value="2"/>
</dbReference>
<reference evidence="2 3" key="1">
    <citation type="submission" date="2024-03" db="EMBL/GenBank/DDBJ databases">
        <title>Human intestinal bacterial collection.</title>
        <authorList>
            <person name="Pauvert C."/>
            <person name="Hitch T.C.A."/>
            <person name="Clavel T."/>
        </authorList>
    </citation>
    <scope>NUCLEOTIDE SEQUENCE [LARGE SCALE GENOMIC DNA]</scope>
    <source>
        <strain evidence="2 3">CLA-AP-H27</strain>
    </source>
</reference>
<evidence type="ECO:0000313" key="3">
    <source>
        <dbReference type="Proteomes" id="UP001437460"/>
    </source>
</evidence>
<name>A0ABV1HPY7_9FIRM</name>
<dbReference type="EMBL" id="JBBMFJ010000041">
    <property type="protein sequence ID" value="MEQ2564382.1"/>
    <property type="molecule type" value="Genomic_DNA"/>
</dbReference>
<dbReference type="RefSeq" id="WP_349230386.1">
    <property type="nucleotide sequence ID" value="NZ_JBBMFJ010000041.1"/>
</dbReference>
<keyword evidence="3" id="KW-1185">Reference proteome</keyword>
<evidence type="ECO:0000313" key="2">
    <source>
        <dbReference type="EMBL" id="MEQ2564382.1"/>
    </source>
</evidence>
<proteinExistence type="predicted"/>
<feature type="coiled-coil region" evidence="1">
    <location>
        <begin position="293"/>
        <end position="334"/>
    </location>
</feature>
<feature type="coiled-coil region" evidence="1">
    <location>
        <begin position="394"/>
        <end position="446"/>
    </location>
</feature>
<comment type="caution">
    <text evidence="2">The sequence shown here is derived from an EMBL/GenBank/DDBJ whole genome shotgun (WGS) entry which is preliminary data.</text>
</comment>
<keyword evidence="1" id="KW-0175">Coiled coil</keyword>
<feature type="coiled-coil region" evidence="1">
    <location>
        <begin position="669"/>
        <end position="735"/>
    </location>
</feature>
<dbReference type="Pfam" id="PF13555">
    <property type="entry name" value="AAA_29"/>
    <property type="match status" value="1"/>
</dbReference>
<feature type="coiled-coil region" evidence="1">
    <location>
        <begin position="615"/>
        <end position="642"/>
    </location>
</feature>
<accession>A0ABV1HPY7</accession>
<dbReference type="Pfam" id="PF13558">
    <property type="entry name" value="SbcC_Walker_B"/>
    <property type="match status" value="1"/>
</dbReference>
<gene>
    <name evidence="2" type="ORF">WMO41_14630</name>
</gene>
<organism evidence="2 3">
    <name type="scientific">Ventrimonas faecis</name>
    <dbReference type="NCBI Taxonomy" id="3133170"/>
    <lineage>
        <taxon>Bacteria</taxon>
        <taxon>Bacillati</taxon>
        <taxon>Bacillota</taxon>
        <taxon>Clostridia</taxon>
        <taxon>Lachnospirales</taxon>
        <taxon>Lachnospiraceae</taxon>
        <taxon>Ventrimonas</taxon>
    </lineage>
</organism>
<protein>
    <submittedName>
        <fullName evidence="2">SbcC/MukB-like Walker B domain-containing protein</fullName>
    </submittedName>
</protein>
<dbReference type="InterPro" id="IPR027417">
    <property type="entry name" value="P-loop_NTPase"/>
</dbReference>
<sequence>MENQRFEALSRICLNNWHYIKHRTLSFDDGINFFTGHSGSGKSTVIDAMQLVLYANTDGRGFFNKAAADDSDRSLIEYLRGMINIGEDNSFSYLRNQNFSSTIVLELRQTDTGACQCVGVVFDVETATNEIGRMFFWHKGPIPDHEYRKADRTMSIDEVKNWLLANYSKEECYFGSHNERFRKQLYDIYLGGLDAEKFPLLFKRAIPFRMNIKLEDFVKEYICMEQDIHIEDMQQSVTEYGRLRHRIEDTCREIESLKAICAQHAVMAAAREEKEQCGYFAGKFDMLQDRRRIQESQDKIQALAADQEKAAQDAAAMETEIQDLTAKSEELLRKISSSGYEELKSQLKAVNELVEHLGSSQARWKQTAEKLAAWNEEEITSNRTLWDIEAFEKGDISEEALKRLQEDLLQMRKEVERQMQDARSQIREKNKELTKAQEEITQLKAGNKAYPKELEAVREILQTQLFLKTGKSVEVEVLADLLEVRDDAWRNAIEGYLGNNKLLLTVEPKYAKAAMEIYKELDPKKYYRVAVLDTEKVLADEQPVLEGALAEEVEAGRDYAQAYINFQLGKVIKCDSVDELRSHRIGITRDCVLYHSYRIQHINPDLYTRSAYIGKKSMRQRVKLLEESIRNLQEELEPLQTMLSDGERVLGLEFLSQDLEVYLGWKKDKADYAKKQQEQKNLRERLEQLKSQNVAAWEEERASLVELCRRREKVLDQLKLNEDRAKRDGEKEKQELLQLEGFLADKERNYQARPEFDGEFQKLLEQKQESGAAIRYDLLRGEYLRGQAKAQEKQDAEMQKLREVRNGYLRTYPHRNFSAESENNEEYQKLLDDLSCDRLEEYRKRAAEQAKAAVEHFKDDFMYKIRSAIKEALQRKDELNRIISHLDFGKDRYQFYIGKNKGSDGRFYDMFMDDALQIKPSDLDIGLDNQLNLFTMEHESQYGPLINELIDIFIPPDHATPEEMETAKRNMEKYADYRTYLSFDMQQLIQNEDETIKIRLSKMIRKNSGGEGQNPLYVALLASFAQAYKIDLKPGLRRNPTIRLVVLDEAFSKMDAEKVASCIKLIRGLGFQALISATNDKIQNYLETVDKIFVFANPNKKNISIQEFEKPEFEQLKEDLAEEEDEE</sequence>